<dbReference type="PROSITE" id="PS51677">
    <property type="entry name" value="NODB"/>
    <property type="match status" value="1"/>
</dbReference>
<dbReference type="GO" id="GO:0016810">
    <property type="term" value="F:hydrolase activity, acting on carbon-nitrogen (but not peptide) bonds"/>
    <property type="evidence" value="ECO:0007669"/>
    <property type="project" value="InterPro"/>
</dbReference>
<keyword evidence="1" id="KW-0479">Metal-binding</keyword>
<organism evidence="4 5">
    <name type="scientific">Paenibacillus vortex V453</name>
    <dbReference type="NCBI Taxonomy" id="715225"/>
    <lineage>
        <taxon>Bacteria</taxon>
        <taxon>Bacillati</taxon>
        <taxon>Bacillota</taxon>
        <taxon>Bacilli</taxon>
        <taxon>Bacillales</taxon>
        <taxon>Paenibacillaceae</taxon>
        <taxon>Paenibacillus</taxon>
    </lineage>
</organism>
<dbReference type="GO" id="GO:0046872">
    <property type="term" value="F:metal ion binding"/>
    <property type="evidence" value="ECO:0007669"/>
    <property type="project" value="UniProtKB-KW"/>
</dbReference>
<dbReference type="EMBL" id="ADHJ01000018">
    <property type="protein sequence ID" value="EFU41598.1"/>
    <property type="molecule type" value="Genomic_DNA"/>
</dbReference>
<evidence type="ECO:0000256" key="2">
    <source>
        <dbReference type="ARBA" id="ARBA00022801"/>
    </source>
</evidence>
<evidence type="ECO:0000313" key="5">
    <source>
        <dbReference type="Proteomes" id="UP000003094"/>
    </source>
</evidence>
<dbReference type="KEGG" id="pvo:PVOR_11640"/>
<proteinExistence type="predicted"/>
<gene>
    <name evidence="4" type="ORF">PVOR_11640</name>
</gene>
<dbReference type="AlphaFoldDB" id="A0A2R9SW32"/>
<sequence>MITMKKLSTVIWLTLSLSLCLNEHVVADHVPSASKGRDYYEERGEIVWEVPTPSKVIALTFDDGPDAHTTVEILDLLKQYGAKATFFVVGNRVEKHPDIVARELHEGHEIGNHSYTHPPFHNINASKLTSELNRTQEAIFKATGSKTVLFRPPGGSYNESIVRTSKDIGMLTVLWSWHQDTLDWRKPGVNRIVKKVLDNAHNGDIVLMHDFVPTSTQTVEALSVILPELQKRGFTFVTVSELLSYHDKSHKFIEVNH</sequence>
<dbReference type="InterPro" id="IPR011330">
    <property type="entry name" value="Glyco_hydro/deAcase_b/a-brl"/>
</dbReference>
<name>A0A2R9SW32_9BACL</name>
<protein>
    <submittedName>
        <fullName evidence="4">Polysaccharide deacetylase family sporulation protein PdaB</fullName>
    </submittedName>
</protein>
<dbReference type="GO" id="GO:0016020">
    <property type="term" value="C:membrane"/>
    <property type="evidence" value="ECO:0007669"/>
    <property type="project" value="TreeGrafter"/>
</dbReference>
<comment type="caution">
    <text evidence="4">The sequence shown here is derived from an EMBL/GenBank/DDBJ whole genome shotgun (WGS) entry which is preliminary data.</text>
</comment>
<dbReference type="PANTHER" id="PTHR10587:SF133">
    <property type="entry name" value="CHITIN DEACETYLASE 1-RELATED"/>
    <property type="match status" value="1"/>
</dbReference>
<evidence type="ECO:0000256" key="1">
    <source>
        <dbReference type="ARBA" id="ARBA00022723"/>
    </source>
</evidence>
<dbReference type="InterPro" id="IPR050248">
    <property type="entry name" value="Polysacc_deacetylase_ArnD"/>
</dbReference>
<accession>A0A2R9SW32</accession>
<dbReference type="GO" id="GO:0005975">
    <property type="term" value="P:carbohydrate metabolic process"/>
    <property type="evidence" value="ECO:0007669"/>
    <property type="project" value="InterPro"/>
</dbReference>
<dbReference type="Proteomes" id="UP000003094">
    <property type="component" value="Unassembled WGS sequence"/>
</dbReference>
<dbReference type="InterPro" id="IPR002509">
    <property type="entry name" value="NODB_dom"/>
</dbReference>
<reference evidence="4 5" key="1">
    <citation type="journal article" date="2010" name="BMC Genomics">
        <title>Genome sequence of the pattern forming Paenibacillus vortex bacterium reveals potential for thriving in complex environments.</title>
        <authorList>
            <person name="Sirota-Madi A."/>
            <person name="Olender T."/>
            <person name="Helman Y."/>
            <person name="Ingham C."/>
            <person name="Brainis I."/>
            <person name="Roth D."/>
            <person name="Hagi E."/>
            <person name="Brodsky L."/>
            <person name="Leshkowitz D."/>
            <person name="Galatenko V."/>
            <person name="Nikolaev V."/>
            <person name="Mugasimangalam R.C."/>
            <person name="Bransburg-Zabary S."/>
            <person name="Gutnick D.L."/>
            <person name="Lancet D."/>
            <person name="Ben-Jacob E."/>
        </authorList>
    </citation>
    <scope>NUCLEOTIDE SEQUENCE [LARGE SCALE GENOMIC DNA]</scope>
    <source>
        <strain evidence="4 5">V453</strain>
    </source>
</reference>
<evidence type="ECO:0000313" key="4">
    <source>
        <dbReference type="EMBL" id="EFU41598.1"/>
    </source>
</evidence>
<dbReference type="PANTHER" id="PTHR10587">
    <property type="entry name" value="GLYCOSYL TRANSFERASE-RELATED"/>
    <property type="match status" value="1"/>
</dbReference>
<keyword evidence="5" id="KW-1185">Reference proteome</keyword>
<evidence type="ECO:0000259" key="3">
    <source>
        <dbReference type="PROSITE" id="PS51677"/>
    </source>
</evidence>
<dbReference type="Gene3D" id="3.20.20.370">
    <property type="entry name" value="Glycoside hydrolase/deacetylase"/>
    <property type="match status" value="1"/>
</dbReference>
<dbReference type="CDD" id="cd10917">
    <property type="entry name" value="CE4_NodB_like_6s_7s"/>
    <property type="match status" value="1"/>
</dbReference>
<dbReference type="SUPFAM" id="SSF88713">
    <property type="entry name" value="Glycoside hydrolase/deacetylase"/>
    <property type="match status" value="1"/>
</dbReference>
<keyword evidence="2" id="KW-0378">Hydrolase</keyword>
<feature type="domain" description="NodB homology" evidence="3">
    <location>
        <begin position="55"/>
        <end position="237"/>
    </location>
</feature>
<dbReference type="Pfam" id="PF01522">
    <property type="entry name" value="Polysacc_deac_1"/>
    <property type="match status" value="1"/>
</dbReference>